<keyword evidence="4 7" id="KW-0812">Transmembrane</keyword>
<feature type="transmembrane region" description="Helical" evidence="7">
    <location>
        <begin position="12"/>
        <end position="30"/>
    </location>
</feature>
<dbReference type="PANTHER" id="PTHR30443">
    <property type="entry name" value="INNER MEMBRANE PROTEIN"/>
    <property type="match status" value="1"/>
</dbReference>
<dbReference type="AlphaFoldDB" id="A0A927ZS40"/>
<evidence type="ECO:0000256" key="2">
    <source>
        <dbReference type="ARBA" id="ARBA00022475"/>
    </source>
</evidence>
<dbReference type="Proteomes" id="UP000761380">
    <property type="component" value="Unassembled WGS sequence"/>
</dbReference>
<evidence type="ECO:0000256" key="6">
    <source>
        <dbReference type="ARBA" id="ARBA00023136"/>
    </source>
</evidence>
<sequence>MTITSNQQDAFIRRLAAAASYFCCLIAFYIDIGQDMGAKYFMPILVPVIAALILMQYATRVSIFSRAALPNLLTSLGWSMTFPLLYAWTYNTGWYQSKICFDFVIGTAAFVLMMSIESVLSRLGHVKISSFFMALLNFAGLAIPFIQWVYYCLFWHCLTPASLMALYLTNYNESIDFIQSNLGLFPTLLIIAGFALFIYLAYRAHLHFARLTEDYEASALRLSTLGLLTFLALWAHSFYLPQTSFAELWEDVTTYVTQTQEYSTGHDERFNSLIIDAENTLAAKAPGTVILIIGESASRNYMKAYTPEFPFENTPWLSEKLSSNAPGFIRYTNAYSSWSQTVPVLQRALTEQSQYNGKEFFESASIIDVAKKAGYETWWFSNQGRYGQYDSAITLVAKTADHATWTDDSYTFTDKYDEALLPYLHQLDPSKNNFIVLHIMGSHIYYNNRYPASFDKFQTLEEDSRATSTPSYANSILYTDYVVSQIFDYAQKHLNLQAMVYFSDHGENLEISHNPDVFSFDMVRIPFWVYISPQYQEAMPRHTAALYEHQHRYFTNDMLYDTICGLLNAPSSRYNPEQDFASFTYSFNRETLTTMLGQHKLTEDVDGAPEENIPE</sequence>
<dbReference type="InterPro" id="IPR058130">
    <property type="entry name" value="PEA_transf_C"/>
</dbReference>
<keyword evidence="2" id="KW-1003">Cell membrane</keyword>
<dbReference type="Pfam" id="PF00884">
    <property type="entry name" value="Sulfatase"/>
    <property type="match status" value="1"/>
</dbReference>
<evidence type="ECO:0000256" key="4">
    <source>
        <dbReference type="ARBA" id="ARBA00022692"/>
    </source>
</evidence>
<feature type="transmembrane region" description="Helical" evidence="7">
    <location>
        <begin position="36"/>
        <end position="55"/>
    </location>
</feature>
<evidence type="ECO:0000313" key="9">
    <source>
        <dbReference type="EMBL" id="MBE6093576.1"/>
    </source>
</evidence>
<evidence type="ECO:0000313" key="10">
    <source>
        <dbReference type="Proteomes" id="UP000761380"/>
    </source>
</evidence>
<protein>
    <submittedName>
        <fullName evidence="9">Sulfatase</fullName>
    </submittedName>
</protein>
<keyword evidence="5 7" id="KW-1133">Transmembrane helix</keyword>
<evidence type="ECO:0000256" key="5">
    <source>
        <dbReference type="ARBA" id="ARBA00022989"/>
    </source>
</evidence>
<dbReference type="Gene3D" id="3.40.720.10">
    <property type="entry name" value="Alkaline Phosphatase, subunit A"/>
    <property type="match status" value="1"/>
</dbReference>
<reference evidence="9" key="1">
    <citation type="submission" date="2019-04" db="EMBL/GenBank/DDBJ databases">
        <title>Evolution of Biomass-Degrading Anaerobic Consortia Revealed by Metagenomics.</title>
        <authorList>
            <person name="Peng X."/>
        </authorList>
    </citation>
    <scope>NUCLEOTIDE SEQUENCE</scope>
    <source>
        <strain evidence="9">SIG240</strain>
    </source>
</reference>
<proteinExistence type="predicted"/>
<dbReference type="PANTHER" id="PTHR30443:SF2">
    <property type="entry name" value="PHOSPHOETHANOLAMINE TRANSFERASE EPTC"/>
    <property type="match status" value="1"/>
</dbReference>
<keyword evidence="6 7" id="KW-0472">Membrane</keyword>
<organism evidence="9 10">
    <name type="scientific">Selenomonas ruminantium</name>
    <dbReference type="NCBI Taxonomy" id="971"/>
    <lineage>
        <taxon>Bacteria</taxon>
        <taxon>Bacillati</taxon>
        <taxon>Bacillota</taxon>
        <taxon>Negativicutes</taxon>
        <taxon>Selenomonadales</taxon>
        <taxon>Selenomonadaceae</taxon>
        <taxon>Selenomonas</taxon>
    </lineage>
</organism>
<dbReference type="CDD" id="cd16017">
    <property type="entry name" value="LptA"/>
    <property type="match status" value="1"/>
</dbReference>
<evidence type="ECO:0000256" key="1">
    <source>
        <dbReference type="ARBA" id="ARBA00004651"/>
    </source>
</evidence>
<dbReference type="InterPro" id="IPR017850">
    <property type="entry name" value="Alkaline_phosphatase_core_sf"/>
</dbReference>
<dbReference type="GO" id="GO:0005886">
    <property type="term" value="C:plasma membrane"/>
    <property type="evidence" value="ECO:0007669"/>
    <property type="project" value="UniProtKB-SubCell"/>
</dbReference>
<keyword evidence="3" id="KW-0808">Transferase</keyword>
<evidence type="ECO:0000256" key="3">
    <source>
        <dbReference type="ARBA" id="ARBA00022679"/>
    </source>
</evidence>
<dbReference type="InterPro" id="IPR000917">
    <property type="entry name" value="Sulfatase_N"/>
</dbReference>
<dbReference type="GO" id="GO:0009244">
    <property type="term" value="P:lipopolysaccharide core region biosynthetic process"/>
    <property type="evidence" value="ECO:0007669"/>
    <property type="project" value="TreeGrafter"/>
</dbReference>
<comment type="caution">
    <text evidence="9">The sequence shown here is derived from an EMBL/GenBank/DDBJ whole genome shotgun (WGS) entry which is preliminary data.</text>
</comment>
<evidence type="ECO:0000256" key="7">
    <source>
        <dbReference type="SAM" id="Phobius"/>
    </source>
</evidence>
<comment type="subcellular location">
    <subcellularLocation>
        <location evidence="1">Cell membrane</location>
        <topology evidence="1">Multi-pass membrane protein</topology>
    </subcellularLocation>
</comment>
<gene>
    <name evidence="9" type="ORF">E7201_10530</name>
</gene>
<feature type="transmembrane region" description="Helical" evidence="7">
    <location>
        <begin position="182"/>
        <end position="202"/>
    </location>
</feature>
<evidence type="ECO:0000259" key="8">
    <source>
        <dbReference type="Pfam" id="PF00884"/>
    </source>
</evidence>
<feature type="transmembrane region" description="Helical" evidence="7">
    <location>
        <begin position="94"/>
        <end position="116"/>
    </location>
</feature>
<dbReference type="RefSeq" id="WP_303817800.1">
    <property type="nucleotide sequence ID" value="NZ_CAMOFN010000085.1"/>
</dbReference>
<dbReference type="EMBL" id="SVBY01000103">
    <property type="protein sequence ID" value="MBE6093576.1"/>
    <property type="molecule type" value="Genomic_DNA"/>
</dbReference>
<feature type="transmembrane region" description="Helical" evidence="7">
    <location>
        <begin position="67"/>
        <end position="88"/>
    </location>
</feature>
<name>A0A927ZS40_SELRU</name>
<feature type="domain" description="Sulfatase N-terminal" evidence="8">
    <location>
        <begin position="288"/>
        <end position="568"/>
    </location>
</feature>
<accession>A0A927ZS40</accession>
<dbReference type="InterPro" id="IPR040423">
    <property type="entry name" value="PEA_transferase"/>
</dbReference>
<feature type="transmembrane region" description="Helical" evidence="7">
    <location>
        <begin position="222"/>
        <end position="240"/>
    </location>
</feature>
<dbReference type="GO" id="GO:0016776">
    <property type="term" value="F:phosphotransferase activity, phosphate group as acceptor"/>
    <property type="evidence" value="ECO:0007669"/>
    <property type="project" value="TreeGrafter"/>
</dbReference>
<dbReference type="SUPFAM" id="SSF53649">
    <property type="entry name" value="Alkaline phosphatase-like"/>
    <property type="match status" value="1"/>
</dbReference>
<feature type="transmembrane region" description="Helical" evidence="7">
    <location>
        <begin position="128"/>
        <end position="147"/>
    </location>
</feature>